<dbReference type="KEGG" id="hja:BST95_05430"/>
<name>A0AAP8MDB2_9GAMM</name>
<dbReference type="EMBL" id="PKUR01000003">
    <property type="protein sequence ID" value="PLW85708.1"/>
    <property type="molecule type" value="Genomic_DNA"/>
</dbReference>
<gene>
    <name evidence="1" type="ORF">C0029_13980</name>
</gene>
<reference evidence="1 2" key="1">
    <citation type="submission" date="2018-01" db="EMBL/GenBank/DDBJ databases">
        <title>The draft genome sequence of Halioglobus japonicus S1-36.</title>
        <authorList>
            <person name="Du Z.-J."/>
            <person name="Shi M.-J."/>
        </authorList>
    </citation>
    <scope>NUCLEOTIDE SEQUENCE [LARGE SCALE GENOMIC DNA]</scope>
    <source>
        <strain evidence="1 2">S1-36</strain>
    </source>
</reference>
<evidence type="ECO:0000313" key="1">
    <source>
        <dbReference type="EMBL" id="PLW85708.1"/>
    </source>
</evidence>
<keyword evidence="2" id="KW-1185">Reference proteome</keyword>
<dbReference type="SUPFAM" id="SSF52540">
    <property type="entry name" value="P-loop containing nucleoside triphosphate hydrolases"/>
    <property type="match status" value="1"/>
</dbReference>
<accession>A0AAP8MDB2</accession>
<dbReference type="Proteomes" id="UP000235162">
    <property type="component" value="Unassembled WGS sequence"/>
</dbReference>
<dbReference type="InterPro" id="IPR027417">
    <property type="entry name" value="P-loop_NTPase"/>
</dbReference>
<organism evidence="1 2">
    <name type="scientific">Halioglobus japonicus</name>
    <dbReference type="NCBI Taxonomy" id="930805"/>
    <lineage>
        <taxon>Bacteria</taxon>
        <taxon>Pseudomonadati</taxon>
        <taxon>Pseudomonadota</taxon>
        <taxon>Gammaproteobacteria</taxon>
        <taxon>Cellvibrionales</taxon>
        <taxon>Halieaceae</taxon>
        <taxon>Halioglobus</taxon>
    </lineage>
</organism>
<evidence type="ECO:0008006" key="3">
    <source>
        <dbReference type="Google" id="ProtNLM"/>
    </source>
</evidence>
<dbReference type="AlphaFoldDB" id="A0AAP8MDB2"/>
<sequence>MNIPVECTKGDYTIIAGVRNPYQRMASHYLHRRDSHPRSVWHWTFHEYIAQLEKHCLHWWGLADDPPACSWLRDIEVSHLLRYESLEQQWNELSLWQRVGFIPRLLHRNANSANRNSWHALYTRELADRVFHLQREDFEQHGYHQDSWRRNYAVD</sequence>
<protein>
    <recommendedName>
        <fullName evidence="3">Sulfotransferase family protein</fullName>
    </recommendedName>
</protein>
<evidence type="ECO:0000313" key="2">
    <source>
        <dbReference type="Proteomes" id="UP000235162"/>
    </source>
</evidence>
<dbReference type="RefSeq" id="WP_084198464.1">
    <property type="nucleotide sequence ID" value="NZ_BMYL01000003.1"/>
</dbReference>
<comment type="caution">
    <text evidence="1">The sequence shown here is derived from an EMBL/GenBank/DDBJ whole genome shotgun (WGS) entry which is preliminary data.</text>
</comment>
<proteinExistence type="predicted"/>